<dbReference type="HOGENOM" id="CLU_2571669_0_0_10"/>
<accession>A4CM30</accession>
<proteinExistence type="predicted"/>
<keyword evidence="2" id="KW-1185">Reference proteome</keyword>
<sequence>MLVLWYGICAKIGGLPRVNKPGVVESHQMPETRELRIFAFPFMFIEKLGPTGFDSKTNGDVSMPSAGIQLVNLIFHTFNWR</sequence>
<dbReference type="eggNOG" id="ENOG502ZNHW">
    <property type="taxonomic scope" value="Bacteria"/>
</dbReference>
<organism evidence="1 2">
    <name type="scientific">Robiginitalea biformata (strain ATCC BAA-864 / DSM 15991 / KCTC 12146 / HTCC2501)</name>
    <dbReference type="NCBI Taxonomy" id="313596"/>
    <lineage>
        <taxon>Bacteria</taxon>
        <taxon>Pseudomonadati</taxon>
        <taxon>Bacteroidota</taxon>
        <taxon>Flavobacteriia</taxon>
        <taxon>Flavobacteriales</taxon>
        <taxon>Flavobacteriaceae</taxon>
        <taxon>Robiginitalea</taxon>
    </lineage>
</organism>
<gene>
    <name evidence="1" type="ordered locus">RB2501_10367</name>
</gene>
<evidence type="ECO:0000313" key="1">
    <source>
        <dbReference type="EMBL" id="EAR14722.1"/>
    </source>
</evidence>
<evidence type="ECO:0000313" key="2">
    <source>
        <dbReference type="Proteomes" id="UP000009049"/>
    </source>
</evidence>
<dbReference type="EMBL" id="CP001712">
    <property type="protein sequence ID" value="EAR14722.1"/>
    <property type="molecule type" value="Genomic_DNA"/>
</dbReference>
<dbReference type="Proteomes" id="UP000009049">
    <property type="component" value="Chromosome"/>
</dbReference>
<dbReference type="KEGG" id="rbi:RB2501_10367"/>
<protein>
    <submittedName>
        <fullName evidence="1">Uncharacterized protein</fullName>
    </submittedName>
</protein>
<name>A4CM30_ROBBH</name>
<reference evidence="1 2" key="1">
    <citation type="journal article" date="2009" name="J. Bacteriol.">
        <title>Complete genome sequence of Robiginitalea biformata HTCC2501.</title>
        <authorList>
            <person name="Oh H.M."/>
            <person name="Giovannoni S.J."/>
            <person name="Lee K."/>
            <person name="Ferriera S."/>
            <person name="Johnson J."/>
            <person name="Cho J.C."/>
        </authorList>
    </citation>
    <scope>NUCLEOTIDE SEQUENCE [LARGE SCALE GENOMIC DNA]</scope>
    <source>
        <strain evidence="2">ATCC BAA-864 / HTCC2501 / KCTC 12146</strain>
    </source>
</reference>
<dbReference type="AlphaFoldDB" id="A4CM30"/>